<evidence type="ECO:0000313" key="3">
    <source>
        <dbReference type="Proteomes" id="UP000190897"/>
    </source>
</evidence>
<proteinExistence type="predicted"/>
<keyword evidence="3" id="KW-1185">Reference proteome</keyword>
<dbReference type="Proteomes" id="UP000190897">
    <property type="component" value="Unassembled WGS sequence"/>
</dbReference>
<dbReference type="InterPro" id="IPR026444">
    <property type="entry name" value="Secre_tail"/>
</dbReference>
<sequence>MFLHRTLPSGYIYYFWIDIYPLSCMREFLLSVSFCFLFLAKICAQTPSIEINTQMMPGRACVDAPYQLPVVISGRFDLGNQFKVQVRSAQTGQVIAELPATLAGDVLELKFTDARLYDNPNVYLRILTSSPKTETPWLQSTLVVYSKGNVALSQAAFSDSVNLYDDYRVRISGSSTSYGWATLNDSSRIQLLTYGKFDFFKDVMIVQDGPLRIVHAENECGAMQISGSVKPVVNKTSIKTLAVNPQLACEGAELIIGFSVSGSALPAQTKYKIRFSDVNSNDAKPKSVDVPAQLKDGFLVARFPENFNVQYAQEFVAQVVTDNAVASQSNRFVVRTKPSASFNSASQTIRIGDFTGININLTGLPPFTLTLSDGTTLTSPNQGPAQVNLGPDKTTAYTIKSLTTGCGNAASIGNSVLEINVNPGIRFADVNKKQSFCAGSKASVKYVSNAELTPATQFWIELTDVYNDANKIRIPATRSGDQLFFDAPNRLSGFYGTTSKIITANPSMESPPSGWIDIQTMPTLLPVDYNIYNYATPSSVNFSYIARGGGPYVVEMPEGEKINLEGDGTHSYIFYLKENREFRVKSISNGCFKNENLTARSYRITGSGTEPAIALEPLKGPVCSGDSLEVNFEKFGNFNAGNQFEIQLITDCCDYKTIATVSNQGKYKVKVSANSFNNGAVIRVASTSPIMFSETRTFGIQLLPENNRLAIEATKENPYESMPYYPFETLYLPADKGVASRVEFTENGENKVYLNTSDQGTSIPIKLVAGKVNEYVIKSVSNVCGTVPLDLKTYIYAVPYRITIEPTGNEGRYCMGGPISIPFGVADAMSKPATFSLQIAKDDGSFAYTTIASTETARILTGKIPAAIEAGYYRLRVLSSDGVVSPSQNILIGTAPTAQLGSGADSEPLVLNPGENTNIKVSLTGGAFWWVVYEDNSRYAYSNAEEIRSLNPMKGGKFFVKSIYNFCGYGTALGSVTAKVNPGLQASNNAMNVCEGSTAPVTYALVGDADISDDYIRFELVNLATNQATVLDSTKTLSGTRLVKMPETFPDNRFEIRVVVRKYSLSATLNLGFLRKPSAILSGNTTINSGEETYIMAQITTESAMSAQVTLSDGTKSDIYGGRGDLSYIRVSPKQTTTYTIASIRNSCSTGVGSGSAIVEVNPVSARSVSVTNVFTPQGGGICAGSEISVLYELKGTFTTGNKFTVQISDSTGRNFTDIQTSGSTSPLKATVPLSTPDGRLYRVRVVASDAGTSSSAFKDVYTVAKKSKARFSTESVVFDGSNPPHVQVLLEGGAPWTFRYGTEFMAQTIQTNKPSYDLELFNAAPGQIYRIIAVNNACGSGDIGIPGTVRVEVITGPTEPASTQNVRIFPNPTQDILILEFSQSVPRSIELFNISGRSMKKLQAKNLEERLDISKLPSGIYVIEVMQGDKKTAYRILKE</sequence>
<protein>
    <submittedName>
        <fullName evidence="2">Por secretion system C-terminal sorting domain-containing protein</fullName>
    </submittedName>
</protein>
<reference evidence="3" key="1">
    <citation type="submission" date="2017-02" db="EMBL/GenBank/DDBJ databases">
        <authorList>
            <person name="Varghese N."/>
            <person name="Submissions S."/>
        </authorList>
    </citation>
    <scope>NUCLEOTIDE SEQUENCE [LARGE SCALE GENOMIC DNA]</scope>
    <source>
        <strain evidence="3">DSM 22270</strain>
    </source>
</reference>
<accession>A0A1T5DFQ1</accession>
<feature type="domain" description="Secretion system C-terminal sorting" evidence="1">
    <location>
        <begin position="1369"/>
        <end position="1434"/>
    </location>
</feature>
<dbReference type="EMBL" id="FUZA01000002">
    <property type="protein sequence ID" value="SKB70534.1"/>
    <property type="molecule type" value="Genomic_DNA"/>
</dbReference>
<dbReference type="NCBIfam" id="TIGR04183">
    <property type="entry name" value="Por_Secre_tail"/>
    <property type="match status" value="1"/>
</dbReference>
<evidence type="ECO:0000259" key="1">
    <source>
        <dbReference type="Pfam" id="PF18962"/>
    </source>
</evidence>
<name>A0A1T5DFQ1_9BACT</name>
<evidence type="ECO:0000313" key="2">
    <source>
        <dbReference type="EMBL" id="SKB70534.1"/>
    </source>
</evidence>
<dbReference type="Pfam" id="PF18962">
    <property type="entry name" value="Por_Secre_tail"/>
    <property type="match status" value="1"/>
</dbReference>
<gene>
    <name evidence="2" type="ORF">SAMN05660293_01586</name>
</gene>
<dbReference type="STRING" id="651661.SAMN05660293_01586"/>
<organism evidence="2 3">
    <name type="scientific">Dyadobacter psychrophilus</name>
    <dbReference type="NCBI Taxonomy" id="651661"/>
    <lineage>
        <taxon>Bacteria</taxon>
        <taxon>Pseudomonadati</taxon>
        <taxon>Bacteroidota</taxon>
        <taxon>Cytophagia</taxon>
        <taxon>Cytophagales</taxon>
        <taxon>Spirosomataceae</taxon>
        <taxon>Dyadobacter</taxon>
    </lineage>
</organism>
<dbReference type="OrthoDB" id="903507at2"/>